<evidence type="ECO:0000256" key="2">
    <source>
        <dbReference type="ARBA" id="ARBA00024438"/>
    </source>
</evidence>
<keyword evidence="3" id="KW-0812">Transmembrane</keyword>
<evidence type="ECO:0000256" key="1">
    <source>
        <dbReference type="ARBA" id="ARBA00024353"/>
    </source>
</evidence>
<feature type="domain" description="Putative zinc-finger" evidence="4">
    <location>
        <begin position="4"/>
        <end position="39"/>
    </location>
</feature>
<dbReference type="EMBL" id="JBCEWA010000006">
    <property type="protein sequence ID" value="MEL5988677.1"/>
    <property type="molecule type" value="Genomic_DNA"/>
</dbReference>
<accession>A0ABU9LKY9</accession>
<evidence type="ECO:0000259" key="4">
    <source>
        <dbReference type="Pfam" id="PF13490"/>
    </source>
</evidence>
<dbReference type="Pfam" id="PF13490">
    <property type="entry name" value="zf-HC2"/>
    <property type="match status" value="1"/>
</dbReference>
<reference evidence="5 6" key="1">
    <citation type="submission" date="2024-04" db="EMBL/GenBank/DDBJ databases">
        <authorList>
            <person name="Wu Y.S."/>
            <person name="Zhang L."/>
        </authorList>
    </citation>
    <scope>NUCLEOTIDE SEQUENCE [LARGE SCALE GENOMIC DNA]</scope>
    <source>
        <strain evidence="5 6">KG-01</strain>
    </source>
</reference>
<comment type="caution">
    <text evidence="5">The sequence shown here is derived from an EMBL/GenBank/DDBJ whole genome shotgun (WGS) entry which is preliminary data.</text>
</comment>
<dbReference type="RefSeq" id="WP_087680994.1">
    <property type="nucleotide sequence ID" value="NZ_JBBCRB010000005.1"/>
</dbReference>
<dbReference type="Proteomes" id="UP001398420">
    <property type="component" value="Unassembled WGS sequence"/>
</dbReference>
<name>A0ABU9LKY9_9BACL</name>
<sequence>MHTCPKEIVHYMHERLDGEISSEHDRVLTEHLQTCPDCQRHMDELNRVVYLVGTLQAMPVPAGFTERVMFRLPKPKLKSGVQRWLRRHPILVAAALFMILMSASLLSGYNDRSAFSVTEHPGMVVEGDCVTVPAGQTVKGDIVVTNGDLVIDGKVEGDVTVINGKYMASTANVTGQIEEIDDTFEWLWYTIKDGTKKLFTFE</sequence>
<gene>
    <name evidence="5" type="ORF">AAF454_09700</name>
</gene>
<keyword evidence="3" id="KW-0472">Membrane</keyword>
<dbReference type="InterPro" id="IPR041916">
    <property type="entry name" value="Anti_sigma_zinc_sf"/>
</dbReference>
<evidence type="ECO:0000313" key="5">
    <source>
        <dbReference type="EMBL" id="MEL5988677.1"/>
    </source>
</evidence>
<dbReference type="Gene3D" id="1.10.10.1320">
    <property type="entry name" value="Anti-sigma factor, zinc-finger domain"/>
    <property type="match status" value="1"/>
</dbReference>
<evidence type="ECO:0000313" key="6">
    <source>
        <dbReference type="Proteomes" id="UP001398420"/>
    </source>
</evidence>
<comment type="similarity">
    <text evidence="1">Belongs to the zinc-associated anti-sigma factor (ZAS) superfamily. Anti-sigma-W factor family.</text>
</comment>
<keyword evidence="3" id="KW-1133">Transmembrane helix</keyword>
<evidence type="ECO:0000256" key="3">
    <source>
        <dbReference type="SAM" id="Phobius"/>
    </source>
</evidence>
<feature type="transmembrane region" description="Helical" evidence="3">
    <location>
        <begin position="48"/>
        <end position="69"/>
    </location>
</feature>
<dbReference type="InterPro" id="IPR027383">
    <property type="entry name" value="Znf_put"/>
</dbReference>
<keyword evidence="6" id="KW-1185">Reference proteome</keyword>
<protein>
    <recommendedName>
        <fullName evidence="2">Anti-sigma-W factor RsiW</fullName>
    </recommendedName>
</protein>
<proteinExistence type="inferred from homology"/>
<organism evidence="5 6">
    <name type="scientific">Kurthia gibsonii</name>
    <dbReference type="NCBI Taxonomy" id="33946"/>
    <lineage>
        <taxon>Bacteria</taxon>
        <taxon>Bacillati</taxon>
        <taxon>Bacillota</taxon>
        <taxon>Bacilli</taxon>
        <taxon>Bacillales</taxon>
        <taxon>Caryophanaceae</taxon>
        <taxon>Kurthia</taxon>
    </lineage>
</organism>
<feature type="transmembrane region" description="Helical" evidence="3">
    <location>
        <begin position="90"/>
        <end position="109"/>
    </location>
</feature>